<evidence type="ECO:0000313" key="2">
    <source>
        <dbReference type="Proteomes" id="UP000001745"/>
    </source>
</evidence>
<gene>
    <name evidence="1" type="ORF">TSTA_090510</name>
</gene>
<dbReference type="EMBL" id="EQ962653">
    <property type="protein sequence ID" value="EED21812.1"/>
    <property type="molecule type" value="Genomic_DNA"/>
</dbReference>
<reference evidence="2" key="1">
    <citation type="journal article" date="2015" name="Genome Announc.">
        <title>Genome sequence of the AIDS-associated pathogen Penicillium marneffei (ATCC18224) and its near taxonomic relative Talaromyces stipitatus (ATCC10500).</title>
        <authorList>
            <person name="Nierman W.C."/>
            <person name="Fedorova-Abrams N.D."/>
            <person name="Andrianopoulos A."/>
        </authorList>
    </citation>
    <scope>NUCLEOTIDE SEQUENCE [LARGE SCALE GENOMIC DNA]</scope>
    <source>
        <strain evidence="2">ATCC 10500 / CBS 375.48 / QM 6759 / NRRL 1006</strain>
    </source>
</reference>
<evidence type="ECO:0000313" key="1">
    <source>
        <dbReference type="EMBL" id="EED21812.1"/>
    </source>
</evidence>
<sequence>MAYLYHTDGVPFVIKGLTWNARWWLTESREKVKLVFVTSIQSRKREILFQNWSLINRKYLTRANPPDQVPAVTWELVLSRSEPKQPIRVPSSKEEWSSDVSAREPRVVILSSLEDK</sequence>
<dbReference type="VEuPathDB" id="FungiDB:TSTA_090510"/>
<dbReference type="GeneID" id="8101542"/>
<dbReference type="InParanoid" id="B8M1B6"/>
<dbReference type="PhylomeDB" id="B8M1B6"/>
<organism evidence="1 2">
    <name type="scientific">Talaromyces stipitatus (strain ATCC 10500 / CBS 375.48 / QM 6759 / NRRL 1006)</name>
    <name type="common">Penicillium stipitatum</name>
    <dbReference type="NCBI Taxonomy" id="441959"/>
    <lineage>
        <taxon>Eukaryota</taxon>
        <taxon>Fungi</taxon>
        <taxon>Dikarya</taxon>
        <taxon>Ascomycota</taxon>
        <taxon>Pezizomycotina</taxon>
        <taxon>Eurotiomycetes</taxon>
        <taxon>Eurotiomycetidae</taxon>
        <taxon>Eurotiales</taxon>
        <taxon>Trichocomaceae</taxon>
        <taxon>Talaromyces</taxon>
        <taxon>Talaromyces sect. Talaromyces</taxon>
    </lineage>
</organism>
<dbReference type="HOGENOM" id="CLU_2098471_0_0_1"/>
<dbReference type="Proteomes" id="UP000001745">
    <property type="component" value="Unassembled WGS sequence"/>
</dbReference>
<proteinExistence type="predicted"/>
<dbReference type="AlphaFoldDB" id="B8M1B6"/>
<keyword evidence="2" id="KW-1185">Reference proteome</keyword>
<accession>B8M1B6</accession>
<dbReference type="RefSeq" id="XP_002478775.1">
    <property type="nucleotide sequence ID" value="XM_002478730.1"/>
</dbReference>
<name>B8M1B6_TALSN</name>
<protein>
    <submittedName>
        <fullName evidence="1">Uncharacterized protein</fullName>
    </submittedName>
</protein>